<dbReference type="InterPro" id="IPR025997">
    <property type="entry name" value="SBP_2_dom"/>
</dbReference>
<evidence type="ECO:0000313" key="7">
    <source>
        <dbReference type="Proteomes" id="UP001232536"/>
    </source>
</evidence>
<dbReference type="CDD" id="cd20005">
    <property type="entry name" value="PBP1_ABC_sugar_binding-like"/>
    <property type="match status" value="1"/>
</dbReference>
<evidence type="ECO:0000313" key="6">
    <source>
        <dbReference type="EMBL" id="MDO8106153.1"/>
    </source>
</evidence>
<dbReference type="PANTHER" id="PTHR46847">
    <property type="entry name" value="D-ALLOSE-BINDING PERIPLASMIC PROTEIN-RELATED"/>
    <property type="match status" value="1"/>
</dbReference>
<evidence type="ECO:0000256" key="3">
    <source>
        <dbReference type="ARBA" id="ARBA00022729"/>
    </source>
</evidence>
<comment type="subcellular location">
    <subcellularLocation>
        <location evidence="1">Cell envelope</location>
    </subcellularLocation>
</comment>
<dbReference type="Gene3D" id="3.40.50.2300">
    <property type="match status" value="2"/>
</dbReference>
<proteinExistence type="inferred from homology"/>
<dbReference type="PANTHER" id="PTHR46847:SF1">
    <property type="entry name" value="D-ALLOSE-BINDING PERIPLASMIC PROTEIN-RELATED"/>
    <property type="match status" value="1"/>
</dbReference>
<reference evidence="6 7" key="1">
    <citation type="submission" date="2023-07" db="EMBL/GenBank/DDBJ databases">
        <title>Description of novel actinomycetes strains, isolated from tidal flat sediment.</title>
        <authorList>
            <person name="Lu C."/>
        </authorList>
    </citation>
    <scope>NUCLEOTIDE SEQUENCE [LARGE SCALE GENOMIC DNA]</scope>
    <source>
        <strain evidence="6 7">SYSU T00b441</strain>
    </source>
</reference>
<comment type="caution">
    <text evidence="6">The sequence shown here is derived from an EMBL/GenBank/DDBJ whole genome shotgun (WGS) entry which is preliminary data.</text>
</comment>
<evidence type="ECO:0000259" key="5">
    <source>
        <dbReference type="Pfam" id="PF13407"/>
    </source>
</evidence>
<keyword evidence="3 4" id="KW-0732">Signal</keyword>
<dbReference type="Pfam" id="PF13407">
    <property type="entry name" value="Peripla_BP_4"/>
    <property type="match status" value="1"/>
</dbReference>
<feature type="domain" description="Periplasmic binding protein" evidence="5">
    <location>
        <begin position="43"/>
        <end position="300"/>
    </location>
</feature>
<evidence type="ECO:0000256" key="2">
    <source>
        <dbReference type="ARBA" id="ARBA00007639"/>
    </source>
</evidence>
<organism evidence="6 7">
    <name type="scientific">Actinotalea lenta</name>
    <dbReference type="NCBI Taxonomy" id="3064654"/>
    <lineage>
        <taxon>Bacteria</taxon>
        <taxon>Bacillati</taxon>
        <taxon>Actinomycetota</taxon>
        <taxon>Actinomycetes</taxon>
        <taxon>Micrococcales</taxon>
        <taxon>Cellulomonadaceae</taxon>
        <taxon>Actinotalea</taxon>
    </lineage>
</organism>
<evidence type="ECO:0000256" key="4">
    <source>
        <dbReference type="SAM" id="SignalP"/>
    </source>
</evidence>
<name>A0ABT9DAD6_9CELL</name>
<gene>
    <name evidence="6" type="ORF">Q6348_02950</name>
</gene>
<feature type="chain" id="PRO_5046942508" evidence="4">
    <location>
        <begin position="20"/>
        <end position="329"/>
    </location>
</feature>
<sequence>MARHRVGALAALIASAALALSGCAGGETAGAKEASGGSGKMQIALISKGYQHQFWQAVRKGAEQKAEELGVDITFEGPAAEVEIDKQLQMLKTAIDKKPAAIGFAALDPEACIPTYEEAKAKGVPIIEFDTPCNSDYASSLAASDNYAAAALAAQHMADLIGGEGDIAVVGHSQITTTGIDRRDGFVETIKSDYPDVNIVDIQYGEGDHLESADIAKTMIAAHPDLKGIFATNEGSAIGVVNGVKELGMKPGDITIVGFDSGAAQIEAIKSGLMAGAITQDPIGMGAQVVQSAYDVATGKTVDDFTDTGSYWYDSTNIDDPKIAALLYQ</sequence>
<keyword evidence="7" id="KW-1185">Reference proteome</keyword>
<feature type="signal peptide" evidence="4">
    <location>
        <begin position="1"/>
        <end position="19"/>
    </location>
</feature>
<dbReference type="PROSITE" id="PS51257">
    <property type="entry name" value="PROKAR_LIPOPROTEIN"/>
    <property type="match status" value="1"/>
</dbReference>
<dbReference type="EMBL" id="JAUQYP010000001">
    <property type="protein sequence ID" value="MDO8106153.1"/>
    <property type="molecule type" value="Genomic_DNA"/>
</dbReference>
<dbReference type="RefSeq" id="WP_304599843.1">
    <property type="nucleotide sequence ID" value="NZ_JAUQYO010000002.1"/>
</dbReference>
<accession>A0ABT9DAD6</accession>
<evidence type="ECO:0000256" key="1">
    <source>
        <dbReference type="ARBA" id="ARBA00004196"/>
    </source>
</evidence>
<dbReference type="SUPFAM" id="SSF53822">
    <property type="entry name" value="Periplasmic binding protein-like I"/>
    <property type="match status" value="1"/>
</dbReference>
<dbReference type="InterPro" id="IPR028082">
    <property type="entry name" value="Peripla_BP_I"/>
</dbReference>
<comment type="similarity">
    <text evidence="2">Belongs to the bacterial solute-binding protein 2 family.</text>
</comment>
<protein>
    <submittedName>
        <fullName evidence="6">ABC transporter substrate-binding protein</fullName>
    </submittedName>
</protein>
<dbReference type="Proteomes" id="UP001232536">
    <property type="component" value="Unassembled WGS sequence"/>
</dbReference>